<dbReference type="EMBL" id="QNRX01000001">
    <property type="protein sequence ID" value="RBP70191.1"/>
    <property type="molecule type" value="Genomic_DNA"/>
</dbReference>
<protein>
    <recommendedName>
        <fullName evidence="1">Lactose phosphotransferase system repressor</fullName>
    </recommendedName>
</protein>
<dbReference type="Pfam" id="PF08220">
    <property type="entry name" value="HTH_DeoR"/>
    <property type="match status" value="1"/>
</dbReference>
<dbReference type="AlphaFoldDB" id="A0A366IFQ7"/>
<evidence type="ECO:0000259" key="7">
    <source>
        <dbReference type="PROSITE" id="PS51000"/>
    </source>
</evidence>
<keyword evidence="5" id="KW-0804">Transcription</keyword>
<evidence type="ECO:0000256" key="3">
    <source>
        <dbReference type="ARBA" id="ARBA00023015"/>
    </source>
</evidence>
<dbReference type="OrthoDB" id="9797223at2"/>
<evidence type="ECO:0000256" key="2">
    <source>
        <dbReference type="ARBA" id="ARBA00022491"/>
    </source>
</evidence>
<dbReference type="InterPro" id="IPR036390">
    <property type="entry name" value="WH_DNA-bd_sf"/>
</dbReference>
<evidence type="ECO:0000256" key="1">
    <source>
        <dbReference type="ARBA" id="ARBA00021390"/>
    </source>
</evidence>
<dbReference type="SMART" id="SM01134">
    <property type="entry name" value="DeoRC"/>
    <property type="match status" value="1"/>
</dbReference>
<dbReference type="PANTHER" id="PTHR30363:SF4">
    <property type="entry name" value="GLYCEROL-3-PHOSPHATE REGULON REPRESSOR"/>
    <property type="match status" value="1"/>
</dbReference>
<keyword evidence="9" id="KW-1185">Reference proteome</keyword>
<dbReference type="InterPro" id="IPR037171">
    <property type="entry name" value="NagB/RpiA_transferase-like"/>
</dbReference>
<evidence type="ECO:0000256" key="5">
    <source>
        <dbReference type="ARBA" id="ARBA00023163"/>
    </source>
</evidence>
<dbReference type="RefSeq" id="WP_113919398.1">
    <property type="nucleotide sequence ID" value="NZ_QNRX01000001.1"/>
</dbReference>
<dbReference type="PROSITE" id="PS51000">
    <property type="entry name" value="HTH_DEOR_2"/>
    <property type="match status" value="1"/>
</dbReference>
<accession>A0A366IFQ7</accession>
<dbReference type="PRINTS" id="PR00037">
    <property type="entry name" value="HTHLACR"/>
</dbReference>
<comment type="function">
    <text evidence="6">Repressor of the lactose catabolism operon. Galactose-6-phosphate is the inducer.</text>
</comment>
<dbReference type="SMART" id="SM00420">
    <property type="entry name" value="HTH_DEOR"/>
    <property type="match status" value="1"/>
</dbReference>
<sequence length="252" mass="27755">MTDRLSKILSIVNENRKIEVSKLSELLDVSQVTIRKDLDILSEKGLINREHGYAVLNESDDINNRLAVNYNIKLKIAKSAAETVSNGETIMIESGSSCAIFAEEVAKSKKDITIMSNSAFIASYIRQYSNCKVILLGGEYQKESQVNVGPITKICAEQFYVDKLFIGIDGFSPTIGFMASDLMRAEAVKSMAASARKVIILSDSTKFDRHGLVNLFSIGDIDALYTDANIPDKICETFERKGIHVITVSTAP</sequence>
<dbReference type="InterPro" id="IPR050313">
    <property type="entry name" value="Carb_Metab_HTH_regulators"/>
</dbReference>
<evidence type="ECO:0000313" key="9">
    <source>
        <dbReference type="Proteomes" id="UP000253490"/>
    </source>
</evidence>
<dbReference type="PROSITE" id="PS00894">
    <property type="entry name" value="HTH_DEOR_1"/>
    <property type="match status" value="1"/>
</dbReference>
<keyword evidence="2" id="KW-0678">Repressor</keyword>
<dbReference type="InterPro" id="IPR014036">
    <property type="entry name" value="DeoR-like_C"/>
</dbReference>
<dbReference type="InterPro" id="IPR001034">
    <property type="entry name" value="DeoR_HTH"/>
</dbReference>
<proteinExistence type="predicted"/>
<dbReference type="PANTHER" id="PTHR30363">
    <property type="entry name" value="HTH-TYPE TRANSCRIPTIONAL REGULATOR SRLR-RELATED"/>
    <property type="match status" value="1"/>
</dbReference>
<evidence type="ECO:0000256" key="4">
    <source>
        <dbReference type="ARBA" id="ARBA00023125"/>
    </source>
</evidence>
<evidence type="ECO:0000313" key="8">
    <source>
        <dbReference type="EMBL" id="RBP70191.1"/>
    </source>
</evidence>
<comment type="caution">
    <text evidence="8">The sequence shown here is derived from an EMBL/GenBank/DDBJ whole genome shotgun (WGS) entry which is preliminary data.</text>
</comment>
<evidence type="ECO:0000256" key="6">
    <source>
        <dbReference type="ARBA" id="ARBA00024937"/>
    </source>
</evidence>
<dbReference type="Gene3D" id="3.40.50.1360">
    <property type="match status" value="1"/>
</dbReference>
<dbReference type="SUPFAM" id="SSF46785">
    <property type="entry name" value="Winged helix' DNA-binding domain"/>
    <property type="match status" value="1"/>
</dbReference>
<dbReference type="Proteomes" id="UP000253490">
    <property type="component" value="Unassembled WGS sequence"/>
</dbReference>
<keyword evidence="4" id="KW-0238">DNA-binding</keyword>
<organism evidence="8 9">
    <name type="scientific">Alkalibaculum bacchi</name>
    <dbReference type="NCBI Taxonomy" id="645887"/>
    <lineage>
        <taxon>Bacteria</taxon>
        <taxon>Bacillati</taxon>
        <taxon>Bacillota</taxon>
        <taxon>Clostridia</taxon>
        <taxon>Eubacteriales</taxon>
        <taxon>Eubacteriaceae</taxon>
        <taxon>Alkalibaculum</taxon>
    </lineage>
</organism>
<dbReference type="Pfam" id="PF00455">
    <property type="entry name" value="DeoRC"/>
    <property type="match status" value="1"/>
</dbReference>
<dbReference type="GO" id="GO:0003700">
    <property type="term" value="F:DNA-binding transcription factor activity"/>
    <property type="evidence" value="ECO:0007669"/>
    <property type="project" value="InterPro"/>
</dbReference>
<dbReference type="GO" id="GO:0003677">
    <property type="term" value="F:DNA binding"/>
    <property type="evidence" value="ECO:0007669"/>
    <property type="project" value="UniProtKB-KW"/>
</dbReference>
<dbReference type="InterPro" id="IPR036388">
    <property type="entry name" value="WH-like_DNA-bd_sf"/>
</dbReference>
<dbReference type="InterPro" id="IPR018356">
    <property type="entry name" value="Tscrpt_reg_HTH_DeoR_CS"/>
</dbReference>
<keyword evidence="3" id="KW-0805">Transcription regulation</keyword>
<dbReference type="SUPFAM" id="SSF100950">
    <property type="entry name" value="NagB/RpiA/CoA transferase-like"/>
    <property type="match status" value="1"/>
</dbReference>
<feature type="domain" description="HTH deoR-type" evidence="7">
    <location>
        <begin position="1"/>
        <end position="56"/>
    </location>
</feature>
<dbReference type="Gene3D" id="1.10.10.10">
    <property type="entry name" value="Winged helix-like DNA-binding domain superfamily/Winged helix DNA-binding domain"/>
    <property type="match status" value="1"/>
</dbReference>
<name>A0A366IFQ7_9FIRM</name>
<gene>
    <name evidence="8" type="ORF">DES36_101250</name>
</gene>
<reference evidence="8 9" key="1">
    <citation type="submission" date="2018-06" db="EMBL/GenBank/DDBJ databases">
        <title>Genomic Encyclopedia of Type Strains, Phase IV (KMG-IV): sequencing the most valuable type-strain genomes for metagenomic binning, comparative biology and taxonomic classification.</title>
        <authorList>
            <person name="Goeker M."/>
        </authorList>
    </citation>
    <scope>NUCLEOTIDE SEQUENCE [LARGE SCALE GENOMIC DNA]</scope>
    <source>
        <strain evidence="8 9">DSM 22112</strain>
    </source>
</reference>